<dbReference type="InterPro" id="IPR016137">
    <property type="entry name" value="RGS"/>
</dbReference>
<dbReference type="Gene3D" id="2.60.120.10">
    <property type="entry name" value="Jelly Rolls"/>
    <property type="match status" value="3"/>
</dbReference>
<feature type="domain" description="RGS" evidence="2">
    <location>
        <begin position="501"/>
        <end position="620"/>
    </location>
</feature>
<dbReference type="InterPro" id="IPR036305">
    <property type="entry name" value="RGS_sf"/>
</dbReference>
<reference evidence="3 4" key="1">
    <citation type="submission" date="2024-10" db="EMBL/GenBank/DDBJ databases">
        <title>Updated reference genomes for cyclostephanoid diatoms.</title>
        <authorList>
            <person name="Roberts W.R."/>
            <person name="Alverson A.J."/>
        </authorList>
    </citation>
    <scope>NUCLEOTIDE SEQUENCE [LARGE SCALE GENOMIC DNA]</scope>
    <source>
        <strain evidence="3 4">AJA232-27</strain>
    </source>
</reference>
<dbReference type="PRINTS" id="PR01301">
    <property type="entry name" value="RGSPROTEIN"/>
</dbReference>
<dbReference type="SMART" id="SM00100">
    <property type="entry name" value="cNMP"/>
    <property type="match status" value="2"/>
</dbReference>
<dbReference type="EMBL" id="JALLBG020000255">
    <property type="protein sequence ID" value="KAL3757691.1"/>
    <property type="molecule type" value="Genomic_DNA"/>
</dbReference>
<dbReference type="Pfam" id="PF00027">
    <property type="entry name" value="cNMP_binding"/>
    <property type="match status" value="1"/>
</dbReference>
<dbReference type="SUPFAM" id="SSF48097">
    <property type="entry name" value="Regulator of G-protein signaling, RGS"/>
    <property type="match status" value="1"/>
</dbReference>
<sequence length="626" mass="69545">MGSGVSTHRRKEGGVVLLQEKVKYLKESPFFQYLTPETINDFAQCFPETLSTNPGKRIALDPRKMYIVCNGEVNLSTSYPDKLAKIEAKGYLCRKRRGDTVSVCKARADVQRRMTVKSNKMKELAEDIMTVAGGDTDTLLLCGDSGMLENFCTSHPELSKSIYEICTSHIEDRLQSIPFLQNVSKSKLAVLAAMCRYEAFDSDKTVFEEDSSADKLYLILSGVVQVIAKSPVALSLQSCTNMSSRARSEQAVALLRSLECSTGRKTILEGVDEPHAMIAELTSGDYFGETALVFNIARTCGVRTAEKCLFLTVHKTDFENFLKICPIEESLEKVIKRRMVSKFSTLGIPFLNGIPDELLSSLASSVSIIEVPKDHVIFNQGDVGDRFYIIVHGSVKVETTAITDSNSDIINISHDNDREGSTQTSTESVIVGNSLGSLGPGQYFGEMSLVDTECHLRKATVTANQKSILLSIDNESFQTFIGSNSVINAEFQLRLLKNSATLKNVLEHPLGIASFRDFLDEEHASENIEFWVAVKNFKDGASSAQRKQKGKNIYEKFCTRSSKKQINIAHKMLAEIDAALQKDEDISPDIFDAAFLEIIRLLELDKFPRYKKSAYFKSFLSNLGIL</sequence>
<dbReference type="SMART" id="SM00315">
    <property type="entry name" value="RGS"/>
    <property type="match status" value="1"/>
</dbReference>
<evidence type="ECO:0000313" key="3">
    <source>
        <dbReference type="EMBL" id="KAL3757691.1"/>
    </source>
</evidence>
<accession>A0ABD3M4N4</accession>
<evidence type="ECO:0000259" key="1">
    <source>
        <dbReference type="PROSITE" id="PS50042"/>
    </source>
</evidence>
<protein>
    <recommendedName>
        <fullName evidence="5">RGS domain-containing protein</fullName>
    </recommendedName>
</protein>
<dbReference type="Gene3D" id="1.10.167.10">
    <property type="entry name" value="Regulator of G-protein Signalling 4, domain 2"/>
    <property type="match status" value="1"/>
</dbReference>
<dbReference type="PROSITE" id="PS50042">
    <property type="entry name" value="CNMP_BINDING_3"/>
    <property type="match status" value="2"/>
</dbReference>
<dbReference type="Proteomes" id="UP001530293">
    <property type="component" value="Unassembled WGS sequence"/>
</dbReference>
<dbReference type="PANTHER" id="PTHR23011">
    <property type="entry name" value="CYCLIC NUCLEOTIDE-BINDING DOMAIN CONTAINING PROTEIN"/>
    <property type="match status" value="1"/>
</dbReference>
<dbReference type="InterPro" id="IPR018490">
    <property type="entry name" value="cNMP-bd_dom_sf"/>
</dbReference>
<evidence type="ECO:0008006" key="5">
    <source>
        <dbReference type="Google" id="ProtNLM"/>
    </source>
</evidence>
<feature type="domain" description="Cyclic nucleotide-binding" evidence="1">
    <location>
        <begin position="350"/>
        <end position="498"/>
    </location>
</feature>
<dbReference type="PANTHER" id="PTHR23011:SF28">
    <property type="entry name" value="CYCLIC NUCLEOTIDE-BINDING DOMAIN CONTAINING PROTEIN"/>
    <property type="match status" value="1"/>
</dbReference>
<gene>
    <name evidence="3" type="ORF">ACHAWU_004476</name>
</gene>
<dbReference type="SUPFAM" id="SSF51206">
    <property type="entry name" value="cAMP-binding domain-like"/>
    <property type="match status" value="3"/>
</dbReference>
<evidence type="ECO:0000259" key="2">
    <source>
        <dbReference type="PROSITE" id="PS50132"/>
    </source>
</evidence>
<dbReference type="AlphaFoldDB" id="A0ABD3M4N4"/>
<dbReference type="InterPro" id="IPR000595">
    <property type="entry name" value="cNMP-bd_dom"/>
</dbReference>
<proteinExistence type="predicted"/>
<dbReference type="InterPro" id="IPR044926">
    <property type="entry name" value="RGS_subdomain_2"/>
</dbReference>
<comment type="caution">
    <text evidence="3">The sequence shown here is derived from an EMBL/GenBank/DDBJ whole genome shotgun (WGS) entry which is preliminary data.</text>
</comment>
<dbReference type="InterPro" id="IPR014710">
    <property type="entry name" value="RmlC-like_jellyroll"/>
</dbReference>
<feature type="domain" description="Cyclic nucleotide-binding" evidence="1">
    <location>
        <begin position="179"/>
        <end position="322"/>
    </location>
</feature>
<dbReference type="CDD" id="cd00038">
    <property type="entry name" value="CAP_ED"/>
    <property type="match status" value="2"/>
</dbReference>
<dbReference type="PROSITE" id="PS50132">
    <property type="entry name" value="RGS"/>
    <property type="match status" value="1"/>
</dbReference>
<evidence type="ECO:0000313" key="4">
    <source>
        <dbReference type="Proteomes" id="UP001530293"/>
    </source>
</evidence>
<keyword evidence="4" id="KW-1185">Reference proteome</keyword>
<dbReference type="CDD" id="cd07440">
    <property type="entry name" value="RGS"/>
    <property type="match status" value="1"/>
</dbReference>
<dbReference type="Pfam" id="PF00615">
    <property type="entry name" value="RGS"/>
    <property type="match status" value="1"/>
</dbReference>
<organism evidence="3 4">
    <name type="scientific">Discostella pseudostelligera</name>
    <dbReference type="NCBI Taxonomy" id="259834"/>
    <lineage>
        <taxon>Eukaryota</taxon>
        <taxon>Sar</taxon>
        <taxon>Stramenopiles</taxon>
        <taxon>Ochrophyta</taxon>
        <taxon>Bacillariophyta</taxon>
        <taxon>Coscinodiscophyceae</taxon>
        <taxon>Thalassiosirophycidae</taxon>
        <taxon>Stephanodiscales</taxon>
        <taxon>Stephanodiscaceae</taxon>
        <taxon>Discostella</taxon>
    </lineage>
</organism>
<name>A0ABD3M4N4_9STRA</name>